<organism evidence="6 7">
    <name type="scientific">Phocaeicola vulgatus</name>
    <name type="common">Bacteroides vulgatus</name>
    <dbReference type="NCBI Taxonomy" id="821"/>
    <lineage>
        <taxon>Bacteria</taxon>
        <taxon>Pseudomonadati</taxon>
        <taxon>Bacteroidota</taxon>
        <taxon>Bacteroidia</taxon>
        <taxon>Bacteroidales</taxon>
        <taxon>Bacteroidaceae</taxon>
        <taxon>Phocaeicola</taxon>
    </lineage>
</organism>
<comment type="subcellular location">
    <subcellularLocation>
        <location evidence="1">Membrane</location>
        <topology evidence="1">Multi-pass membrane protein</topology>
    </subcellularLocation>
</comment>
<evidence type="ECO:0000259" key="5">
    <source>
        <dbReference type="Pfam" id="PF07291"/>
    </source>
</evidence>
<gene>
    <name evidence="6" type="ORF">DW783_03815</name>
</gene>
<dbReference type="InterPro" id="IPR009908">
    <property type="entry name" value="Methylamine_util_MauE"/>
</dbReference>
<sequence length="433" mass="50029">MESKQLHSIIGIWTNACRFLLAAVFIFSGFVKAVDPLGIQYKIQDYLEVFGWVASVPAFLPFLASVLQAMVEFCLGVYLLFGIRRRMTTLFVVLIMGVMTPLTLWLALSNPISDCGCFGDAVTLTNWETFGKNVLLLIAAVSVFKWGNRITPLVTKRFDWLVAMYTFLYISGMTLYCYRELPVFDFRPYHIGADIRKGMEIPEGEKPTVYETRFILQKDGVEKEFTLENYPDSTWTFVDSKTMVKEQGYEPPIHDFSIIRQEDGEDITDEVLDDDNYTFLLVAHQLSQADDSTIDLINELYDYSVEHGYQFYCLTSSPDSDIEDWQERTGAEYPFCLMDDITLKTMIRSNPGLMLLKNGVVINKWSVNSLPDEYVLTDRLEKLPLAQINEKTFSHKVVLVLAWFVFPLLFFSMVDVIWEHFHRKKKLKENRTK</sequence>
<evidence type="ECO:0000313" key="6">
    <source>
        <dbReference type="EMBL" id="RHD83907.1"/>
    </source>
</evidence>
<reference evidence="6 7" key="1">
    <citation type="submission" date="2018-08" db="EMBL/GenBank/DDBJ databases">
        <title>A genome reference for cultivated species of the human gut microbiota.</title>
        <authorList>
            <person name="Zou Y."/>
            <person name="Xue W."/>
            <person name="Luo G."/>
        </authorList>
    </citation>
    <scope>NUCLEOTIDE SEQUENCE [LARGE SCALE GENOMIC DNA]</scope>
    <source>
        <strain evidence="6 7">AM30-40</strain>
    </source>
</reference>
<evidence type="ECO:0000256" key="3">
    <source>
        <dbReference type="ARBA" id="ARBA00022989"/>
    </source>
</evidence>
<protein>
    <submittedName>
        <fullName evidence="6">DoxX family protein</fullName>
    </submittedName>
</protein>
<dbReference type="Pfam" id="PF07291">
    <property type="entry name" value="MauE"/>
    <property type="match status" value="1"/>
</dbReference>
<keyword evidence="3" id="KW-1133">Transmembrane helix</keyword>
<accession>A0A174KF14</accession>
<dbReference type="Proteomes" id="UP000283429">
    <property type="component" value="Unassembled WGS sequence"/>
</dbReference>
<feature type="domain" description="Methylamine utilisation protein MauE" evidence="5">
    <location>
        <begin position="15"/>
        <end position="143"/>
    </location>
</feature>
<dbReference type="NCBIfam" id="NF045576">
    <property type="entry name" value="BT_3928_fam"/>
    <property type="match status" value="1"/>
</dbReference>
<evidence type="ECO:0000256" key="1">
    <source>
        <dbReference type="ARBA" id="ARBA00004141"/>
    </source>
</evidence>
<comment type="caution">
    <text evidence="6">The sequence shown here is derived from an EMBL/GenBank/DDBJ whole genome shotgun (WGS) entry which is preliminary data.</text>
</comment>
<evidence type="ECO:0000256" key="4">
    <source>
        <dbReference type="ARBA" id="ARBA00023136"/>
    </source>
</evidence>
<dbReference type="GO" id="GO:0030416">
    <property type="term" value="P:methylamine metabolic process"/>
    <property type="evidence" value="ECO:0007669"/>
    <property type="project" value="InterPro"/>
</dbReference>
<name>A0A174KF14_PHOVU</name>
<keyword evidence="2" id="KW-0812">Transmembrane</keyword>
<dbReference type="GO" id="GO:0016020">
    <property type="term" value="C:membrane"/>
    <property type="evidence" value="ECO:0007669"/>
    <property type="project" value="UniProtKB-SubCell"/>
</dbReference>
<keyword evidence="4" id="KW-0472">Membrane</keyword>
<dbReference type="RefSeq" id="WP_057280234.1">
    <property type="nucleotide sequence ID" value="NZ_CAXSKM010000016.1"/>
</dbReference>
<evidence type="ECO:0000256" key="2">
    <source>
        <dbReference type="ARBA" id="ARBA00022692"/>
    </source>
</evidence>
<dbReference type="AlphaFoldDB" id="A0A174KF14"/>
<evidence type="ECO:0000313" key="7">
    <source>
        <dbReference type="Proteomes" id="UP000283429"/>
    </source>
</evidence>
<dbReference type="EMBL" id="QSJM01000007">
    <property type="protein sequence ID" value="RHD83907.1"/>
    <property type="molecule type" value="Genomic_DNA"/>
</dbReference>
<proteinExistence type="predicted"/>